<dbReference type="EMBL" id="NGMS01000009">
    <property type="protein sequence ID" value="OTP19939.1"/>
    <property type="molecule type" value="Genomic_DNA"/>
</dbReference>
<evidence type="ECO:0000256" key="1">
    <source>
        <dbReference type="SAM" id="SignalP"/>
    </source>
</evidence>
<feature type="signal peptide" evidence="1">
    <location>
        <begin position="1"/>
        <end position="25"/>
    </location>
</feature>
<name>A0A242KFU3_ENTMU</name>
<reference evidence="2 3" key="1">
    <citation type="submission" date="2017-05" db="EMBL/GenBank/DDBJ databases">
        <title>The Genome Sequence of Enterococcus mundtii 6B1_DIV0119.</title>
        <authorList>
            <consortium name="The Broad Institute Genomics Platform"/>
            <consortium name="The Broad Institute Genomic Center for Infectious Diseases"/>
            <person name="Earl A."/>
            <person name="Manson A."/>
            <person name="Schwartman J."/>
            <person name="Gilmore M."/>
            <person name="Abouelleil A."/>
            <person name="Cao P."/>
            <person name="Chapman S."/>
            <person name="Cusick C."/>
            <person name="Shea T."/>
            <person name="Young S."/>
            <person name="Neafsey D."/>
            <person name="Nusbaum C."/>
            <person name="Birren B."/>
        </authorList>
    </citation>
    <scope>NUCLEOTIDE SEQUENCE [LARGE SCALE GENOMIC DNA]</scope>
    <source>
        <strain evidence="2 3">6B1_DIV0119</strain>
    </source>
</reference>
<evidence type="ECO:0008006" key="4">
    <source>
        <dbReference type="Google" id="ProtNLM"/>
    </source>
</evidence>
<comment type="caution">
    <text evidence="2">The sequence shown here is derived from an EMBL/GenBank/DDBJ whole genome shotgun (WGS) entry which is preliminary data.</text>
</comment>
<dbReference type="RefSeq" id="WP_086335728.1">
    <property type="nucleotide sequence ID" value="NZ_NGMS01000009.1"/>
</dbReference>
<evidence type="ECO:0000313" key="3">
    <source>
        <dbReference type="Proteomes" id="UP000195024"/>
    </source>
</evidence>
<protein>
    <recommendedName>
        <fullName evidence="4">WxL domain-containing protein</fullName>
    </recommendedName>
</protein>
<dbReference type="AlphaFoldDB" id="A0A242KFU3"/>
<evidence type="ECO:0000313" key="2">
    <source>
        <dbReference type="EMBL" id="OTP19939.1"/>
    </source>
</evidence>
<organism evidence="2 3">
    <name type="scientific">Enterococcus mundtii</name>
    <dbReference type="NCBI Taxonomy" id="53346"/>
    <lineage>
        <taxon>Bacteria</taxon>
        <taxon>Bacillati</taxon>
        <taxon>Bacillota</taxon>
        <taxon>Bacilli</taxon>
        <taxon>Lactobacillales</taxon>
        <taxon>Enterococcaceae</taxon>
        <taxon>Enterococcus</taxon>
    </lineage>
</organism>
<sequence length="204" mass="21988">MKKQTLLIAGIIGSLGIISPSFAQAEQTIQGESQANIEVSGTISEFDPENPEETDPENPEIPDEAWIKVDIPSTVSFTASDASSGAIHSPIYAIRNRSAEGVAVSAAKFASRQTENTLFTGMTLNLVNLDDTAKTISLRTENNDFLEAPQTLMTLAGTANNDELSQQSFQLNGNLPTDFDFNQVTGTTASQSYDLTLHFERVKA</sequence>
<gene>
    <name evidence="2" type="ORF">A5802_003343</name>
</gene>
<feature type="chain" id="PRO_5012941487" description="WxL domain-containing protein" evidence="1">
    <location>
        <begin position="26"/>
        <end position="204"/>
    </location>
</feature>
<accession>A0A242KFU3</accession>
<proteinExistence type="predicted"/>
<keyword evidence="1" id="KW-0732">Signal</keyword>
<dbReference type="Proteomes" id="UP000195024">
    <property type="component" value="Unassembled WGS sequence"/>
</dbReference>